<keyword evidence="2" id="KW-0812">Transmembrane</keyword>
<dbReference type="AlphaFoldDB" id="Q54159"/>
<proteinExistence type="predicted"/>
<evidence type="ECO:0000256" key="2">
    <source>
        <dbReference type="SAM" id="Phobius"/>
    </source>
</evidence>
<feature type="transmembrane region" description="Helical" evidence="2">
    <location>
        <begin position="188"/>
        <end position="209"/>
    </location>
</feature>
<evidence type="ECO:0000313" key="3">
    <source>
        <dbReference type="EMBL" id="AAA19676.1"/>
    </source>
</evidence>
<protein>
    <submittedName>
        <fullName evidence="3">Mobilization protein</fullName>
    </submittedName>
</protein>
<accession>Q54159</accession>
<reference evidence="3" key="1">
    <citation type="journal article" date="1993" name="Plasmid">
        <title>Identification and characterization of a mobilization gene in the streptococcal plasmid, pVA380-1.</title>
        <authorList>
            <person name="LeBlanc D.J."/>
            <person name="Chen Y.Y."/>
            <person name="Lee L.N."/>
        </authorList>
    </citation>
    <scope>NUCLEOTIDE SEQUENCE</scope>
    <source>
        <strain evidence="3">VA380</strain>
    </source>
</reference>
<dbReference type="EMBL" id="L23803">
    <property type="protein sequence ID" value="AAA19676.1"/>
    <property type="molecule type" value="Unassigned_DNA"/>
</dbReference>
<name>Q54159_9STRE</name>
<feature type="coiled-coil region" evidence="1">
    <location>
        <begin position="109"/>
        <end position="174"/>
    </location>
</feature>
<keyword evidence="2" id="KW-1133">Transmembrane helix</keyword>
<sequence>MSKTVSELAQELGVSRQYLNRILSQNNLGRKKGNKKVVSDMDEKVLISILEGNIGNQKTETKTETKTLVSNMSLSSSEIREEDHIGNRKMETKLETELETSFRYVREQLKIKEKEVEQLHQLLDQSQQLLLNEQKKNQLLLEMKAELADWEKEKTELEKQVSVYQTSLSEANRRANSNYDYAENVERWLWIAGITAGIFFVIVLVLIWIHFF</sequence>
<evidence type="ECO:0000256" key="1">
    <source>
        <dbReference type="SAM" id="Coils"/>
    </source>
</evidence>
<keyword evidence="1" id="KW-0175">Coiled coil</keyword>
<keyword evidence="2" id="KW-0472">Membrane</keyword>
<organism evidence="3">
    <name type="scientific">Streptococcus ferus</name>
    <dbReference type="NCBI Taxonomy" id="1345"/>
    <lineage>
        <taxon>Bacteria</taxon>
        <taxon>Bacillati</taxon>
        <taxon>Bacillota</taxon>
        <taxon>Bacilli</taxon>
        <taxon>Lactobacillales</taxon>
        <taxon>Streptococcaceae</taxon>
        <taxon>Streptococcus</taxon>
    </lineage>
</organism>